<dbReference type="AlphaFoldDB" id="X6LPY8"/>
<sequence length="175" mass="20281">MEDEKNEKDAMKKKEIVLITTGSSTVKAFLKCGAKFELDKNDEEWEDLDCETGDEMECTYSIDQNNTVTVKKMKPPKLYSGSVNVSNRESTVEVIPLSAYPNEKREKVILWKAGENSKKKIHPRKGDTVKFRLQFANDEWHPKAIRIMPHNPLFCFFKKQNKNDVDINVAIFFIF</sequence>
<comment type="caution">
    <text evidence="1">The sequence shown here is derived from an EMBL/GenBank/DDBJ whole genome shotgun (WGS) entry which is preliminary data.</text>
</comment>
<name>X6LPY8_RETFI</name>
<protein>
    <submittedName>
        <fullName evidence="1">Uncharacterized protein</fullName>
    </submittedName>
</protein>
<proteinExistence type="predicted"/>
<dbReference type="EMBL" id="ASPP01034871">
    <property type="protein sequence ID" value="ETO02805.1"/>
    <property type="molecule type" value="Genomic_DNA"/>
</dbReference>
<dbReference type="OrthoDB" id="360653at2759"/>
<evidence type="ECO:0000313" key="2">
    <source>
        <dbReference type="Proteomes" id="UP000023152"/>
    </source>
</evidence>
<keyword evidence="2" id="KW-1185">Reference proteome</keyword>
<gene>
    <name evidence="1" type="ORF">RFI_34604</name>
</gene>
<evidence type="ECO:0000313" key="1">
    <source>
        <dbReference type="EMBL" id="ETO02805.1"/>
    </source>
</evidence>
<reference evidence="1 2" key="1">
    <citation type="journal article" date="2013" name="Curr. Biol.">
        <title>The Genome of the Foraminiferan Reticulomyxa filosa.</title>
        <authorList>
            <person name="Glockner G."/>
            <person name="Hulsmann N."/>
            <person name="Schleicher M."/>
            <person name="Noegel A.A."/>
            <person name="Eichinger L."/>
            <person name="Gallinger C."/>
            <person name="Pawlowski J."/>
            <person name="Sierra R."/>
            <person name="Euteneuer U."/>
            <person name="Pillet L."/>
            <person name="Moustafa A."/>
            <person name="Platzer M."/>
            <person name="Groth M."/>
            <person name="Szafranski K."/>
            <person name="Schliwa M."/>
        </authorList>
    </citation>
    <scope>NUCLEOTIDE SEQUENCE [LARGE SCALE GENOMIC DNA]</scope>
</reference>
<accession>X6LPY8</accession>
<dbReference type="Proteomes" id="UP000023152">
    <property type="component" value="Unassembled WGS sequence"/>
</dbReference>
<organism evidence="1 2">
    <name type="scientific">Reticulomyxa filosa</name>
    <dbReference type="NCBI Taxonomy" id="46433"/>
    <lineage>
        <taxon>Eukaryota</taxon>
        <taxon>Sar</taxon>
        <taxon>Rhizaria</taxon>
        <taxon>Retaria</taxon>
        <taxon>Foraminifera</taxon>
        <taxon>Monothalamids</taxon>
        <taxon>Reticulomyxidae</taxon>
        <taxon>Reticulomyxa</taxon>
    </lineage>
</organism>